<dbReference type="EMBL" id="MF782455">
    <property type="protein sequence ID" value="ATZ80615.1"/>
    <property type="molecule type" value="Genomic_DNA"/>
</dbReference>
<accession>A0A2H4UUW4</accession>
<sequence>MINDFVKLCHLYGGLDELVQAGGGNISIKYIEHDTQKIIIKASGYNLSDVTFDKGYSILDCNCANLNIFYGEKPSIETYFHLFLNKYTVHLHPTLINIFMCSNSKLPVLAYNHITIDYYKPGLDLSNEIKKKYNNENIIFLKNHGVIFTHDDIEILKKIINNCYYVFSNYKLSDYENIFYSHPNKNIMKIDYKIILPIIPYTPDIVIYLFNSILNYNNETYIISDTKYKCYQILEVLKSYIILNNNNNLTPICYEEVQSLLLRDDEKYRLNKI</sequence>
<dbReference type="Gene3D" id="3.40.225.10">
    <property type="entry name" value="Class II aldolase/adducin N-terminal domain"/>
    <property type="match status" value="1"/>
</dbReference>
<keyword evidence="3" id="KW-1185">Reference proteome</keyword>
<proteinExistence type="predicted"/>
<evidence type="ECO:0000259" key="1">
    <source>
        <dbReference type="SMART" id="SM01007"/>
    </source>
</evidence>
<evidence type="ECO:0000313" key="2">
    <source>
        <dbReference type="EMBL" id="ATZ80615.1"/>
    </source>
</evidence>
<dbReference type="InterPro" id="IPR036409">
    <property type="entry name" value="Aldolase_II/adducin_N_sf"/>
</dbReference>
<reference evidence="2" key="1">
    <citation type="journal article" date="2017" name="Elife">
        <title>The kinetoplastid-infecting Bodo saltans virus (BsV), a window into the most abundant giant viruses in the sea.</title>
        <authorList>
            <person name="Deeg C.M."/>
            <person name="Chow C.-E.T."/>
            <person name="Suttle C.A."/>
        </authorList>
    </citation>
    <scope>NUCLEOTIDE SEQUENCE</scope>
    <source>
        <strain evidence="2">NG1</strain>
    </source>
</reference>
<evidence type="ECO:0000313" key="3">
    <source>
        <dbReference type="Proteomes" id="UP000240325"/>
    </source>
</evidence>
<name>A0A2H4UUW4_9VIRU</name>
<gene>
    <name evidence="2" type="ORF">BMW23_0568</name>
</gene>
<dbReference type="SMART" id="SM01007">
    <property type="entry name" value="Aldolase_II"/>
    <property type="match status" value="1"/>
</dbReference>
<dbReference type="SUPFAM" id="SSF53639">
    <property type="entry name" value="AraD/HMP-PK domain-like"/>
    <property type="match status" value="1"/>
</dbReference>
<dbReference type="InterPro" id="IPR001303">
    <property type="entry name" value="Aldolase_II/adducin_N"/>
</dbReference>
<protein>
    <submittedName>
        <fullName evidence="2">Class II aldolase</fullName>
    </submittedName>
</protein>
<dbReference type="Pfam" id="PF00596">
    <property type="entry name" value="Aldolase_II"/>
    <property type="match status" value="1"/>
</dbReference>
<feature type="domain" description="Class II aldolase/adducin N-terminal" evidence="1">
    <location>
        <begin position="4"/>
        <end position="171"/>
    </location>
</feature>
<dbReference type="Proteomes" id="UP000240325">
    <property type="component" value="Segment"/>
</dbReference>
<organism evidence="2">
    <name type="scientific">Bodo saltans virus</name>
    <dbReference type="NCBI Taxonomy" id="2024608"/>
    <lineage>
        <taxon>Viruses</taxon>
        <taxon>Varidnaviria</taxon>
        <taxon>Bamfordvirae</taxon>
        <taxon>Nucleocytoviricota</taxon>
        <taxon>Megaviricetes</taxon>
        <taxon>Imitervirales</taxon>
        <taxon>Mimiviridae</taxon>
        <taxon>Klosneuvirinae</taxon>
        <taxon>Theiavirus</taxon>
        <taxon>Theiavirus salishense</taxon>
    </lineage>
</organism>